<feature type="transmembrane region" description="Helical" evidence="1">
    <location>
        <begin position="16"/>
        <end position="35"/>
    </location>
</feature>
<evidence type="ECO:0000256" key="1">
    <source>
        <dbReference type="SAM" id="Phobius"/>
    </source>
</evidence>
<accession>A0ABV0LMB0</accession>
<organism evidence="2 3">
    <name type="scientific">Amycolatopsis melonis</name>
    <dbReference type="NCBI Taxonomy" id="3156488"/>
    <lineage>
        <taxon>Bacteria</taxon>
        <taxon>Bacillati</taxon>
        <taxon>Actinomycetota</taxon>
        <taxon>Actinomycetes</taxon>
        <taxon>Pseudonocardiales</taxon>
        <taxon>Pseudonocardiaceae</taxon>
        <taxon>Amycolatopsis</taxon>
    </lineage>
</organism>
<comment type="caution">
    <text evidence="2">The sequence shown here is derived from an EMBL/GenBank/DDBJ whole genome shotgun (WGS) entry which is preliminary data.</text>
</comment>
<proteinExistence type="predicted"/>
<keyword evidence="1" id="KW-0812">Transmembrane</keyword>
<keyword evidence="1" id="KW-1133">Transmembrane helix</keyword>
<reference evidence="2 3" key="1">
    <citation type="submission" date="2024-05" db="EMBL/GenBank/DDBJ databases">
        <authorList>
            <person name="Zhao H."/>
            <person name="Xu Y."/>
            <person name="Lin S."/>
            <person name="Spain J.C."/>
            <person name="Zhou N.-Y."/>
        </authorList>
    </citation>
    <scope>NUCLEOTIDE SEQUENCE [LARGE SCALE GENOMIC DNA]</scope>
    <source>
        <strain evidence="2 3">NEAU-NG30</strain>
    </source>
</reference>
<dbReference type="EMBL" id="JBDZYD010000012">
    <property type="protein sequence ID" value="MEQ0563448.1"/>
    <property type="molecule type" value="Genomic_DNA"/>
</dbReference>
<feature type="transmembrane region" description="Helical" evidence="1">
    <location>
        <begin position="47"/>
        <end position="67"/>
    </location>
</feature>
<keyword evidence="3" id="KW-1185">Reference proteome</keyword>
<keyword evidence="1" id="KW-0472">Membrane</keyword>
<dbReference type="Proteomes" id="UP001440984">
    <property type="component" value="Unassembled WGS sequence"/>
</dbReference>
<gene>
    <name evidence="2" type="ORF">ABJI51_30595</name>
</gene>
<feature type="transmembrane region" description="Helical" evidence="1">
    <location>
        <begin position="87"/>
        <end position="108"/>
    </location>
</feature>
<name>A0ABV0LMB0_9PSEU</name>
<evidence type="ECO:0000313" key="3">
    <source>
        <dbReference type="Proteomes" id="UP001440984"/>
    </source>
</evidence>
<evidence type="ECO:0000313" key="2">
    <source>
        <dbReference type="EMBL" id="MEQ0563448.1"/>
    </source>
</evidence>
<sequence length="113" mass="11892">MKDREHSGKSRPAGTWAGFVAAQFFWAGPGELVALGVLRTGRIGIEALLPALALLLTAGTSVTSVRLGLRAAIDLVARALFLPSHGWSAAVMLLDLVVVAAAWFAAGLRRESR</sequence>
<dbReference type="RefSeq" id="WP_348954511.1">
    <property type="nucleotide sequence ID" value="NZ_JBDZYD010000012.1"/>
</dbReference>
<protein>
    <submittedName>
        <fullName evidence="2">Uncharacterized protein</fullName>
    </submittedName>
</protein>